<evidence type="ECO:0000313" key="4">
    <source>
        <dbReference type="Proteomes" id="UP000662857"/>
    </source>
</evidence>
<feature type="domain" description="CobQ/CobB/MinD/ParA nucleotide binding" evidence="1">
    <location>
        <begin position="134"/>
        <end position="171"/>
    </location>
</feature>
<protein>
    <submittedName>
        <fullName evidence="3">CpaE-like family protein</fullName>
    </submittedName>
</protein>
<dbReference type="GO" id="GO:0009898">
    <property type="term" value="C:cytoplasmic side of plasma membrane"/>
    <property type="evidence" value="ECO:0007669"/>
    <property type="project" value="TreeGrafter"/>
</dbReference>
<organism evidence="3 4">
    <name type="scientific">Natronosporangium hydrolyticum</name>
    <dbReference type="NCBI Taxonomy" id="2811111"/>
    <lineage>
        <taxon>Bacteria</taxon>
        <taxon>Bacillati</taxon>
        <taxon>Actinomycetota</taxon>
        <taxon>Actinomycetes</taxon>
        <taxon>Micromonosporales</taxon>
        <taxon>Micromonosporaceae</taxon>
        <taxon>Natronosporangium</taxon>
    </lineage>
</organism>
<dbReference type="GO" id="GO:0051782">
    <property type="term" value="P:negative regulation of cell division"/>
    <property type="evidence" value="ECO:0007669"/>
    <property type="project" value="TreeGrafter"/>
</dbReference>
<dbReference type="KEGG" id="nhy:JQS43_22910"/>
<dbReference type="Pfam" id="PF26563">
    <property type="entry name" value="Rv3660c_N"/>
    <property type="match status" value="1"/>
</dbReference>
<reference evidence="3" key="1">
    <citation type="submission" date="2021-02" db="EMBL/GenBank/DDBJ databases">
        <title>Natrosporangium hydrolyticum gen. nov., sp. nov, a haloalkaliphilic actinobacterium from a soda solonchak soil.</title>
        <authorList>
            <person name="Sorokin D.Y."/>
            <person name="Khijniak T.V."/>
            <person name="Zakharycheva A.P."/>
            <person name="Boueva O.V."/>
            <person name="Ariskina E.V."/>
            <person name="Hahnke R.L."/>
            <person name="Bunk B."/>
            <person name="Sproer C."/>
            <person name="Schumann P."/>
            <person name="Evtushenko L.I."/>
            <person name="Kublanov I.V."/>
        </authorList>
    </citation>
    <scope>NUCLEOTIDE SEQUENCE</scope>
    <source>
        <strain evidence="3">DSM 106523</strain>
    </source>
</reference>
<feature type="domain" description="Rv3660c-like CheY-like N-terminal" evidence="2">
    <location>
        <begin position="22"/>
        <end position="127"/>
    </location>
</feature>
<dbReference type="Gene3D" id="3.40.50.300">
    <property type="entry name" value="P-loop containing nucleotide triphosphate hydrolases"/>
    <property type="match status" value="1"/>
</dbReference>
<dbReference type="AlphaFoldDB" id="A0A895YIB5"/>
<dbReference type="NCBIfam" id="TIGR03815">
    <property type="entry name" value="CpaE_hom_Actino"/>
    <property type="match status" value="1"/>
</dbReference>
<dbReference type="PANTHER" id="PTHR43384">
    <property type="entry name" value="SEPTUM SITE-DETERMINING PROTEIN MIND HOMOLOG, CHLOROPLASTIC-RELATED"/>
    <property type="match status" value="1"/>
</dbReference>
<dbReference type="SUPFAM" id="SSF52540">
    <property type="entry name" value="P-loop containing nucleoside triphosphate hydrolases"/>
    <property type="match status" value="1"/>
</dbReference>
<name>A0A895YIB5_9ACTN</name>
<dbReference type="Pfam" id="PF01656">
    <property type="entry name" value="CbiA"/>
    <property type="match status" value="1"/>
</dbReference>
<dbReference type="InterPro" id="IPR002586">
    <property type="entry name" value="CobQ/CobB/MinD/ParA_Nub-bd_dom"/>
</dbReference>
<dbReference type="GO" id="GO:0005829">
    <property type="term" value="C:cytosol"/>
    <property type="evidence" value="ECO:0007669"/>
    <property type="project" value="TreeGrafter"/>
</dbReference>
<dbReference type="GO" id="GO:0005524">
    <property type="term" value="F:ATP binding"/>
    <property type="evidence" value="ECO:0007669"/>
    <property type="project" value="TreeGrafter"/>
</dbReference>
<dbReference type="InterPro" id="IPR022521">
    <property type="entry name" value="Rv3660c"/>
</dbReference>
<proteinExistence type="predicted"/>
<sequence>MSRHTAAATIAAPGPARRPLLVTGDEQLLDELLRLAAAAGVEPEVATDPASARGRYPGAPLVLIGADQAAACQRARLPRRSDVVVVANAQRTTDPWAAAEWLGAAQVALLPEAETWLVERFAGCRAHGPPAPVVAVLGGRGGAGASVLAAGLAMTAAQHGRRALLIDADPLGGGLDLVLGWEEDGGLRWPELAGASGRVDPSALVDALPGRGELALLSFDRRDSPQIDAEAMSAVLAAGRAARELVVVDLPRWSDPAAVVALQGSDQALLVVPAEVRAATAAARVAVSATEHCAQVRLVVRGPAPGGLSAAEISESLALPLAGTLRPEQGLAAMLEGGMPPTSTGRGPLAVLCRRLVDELCLPATAAGVESRAA</sequence>
<dbReference type="EMBL" id="CP070499">
    <property type="protein sequence ID" value="QSB14316.1"/>
    <property type="molecule type" value="Genomic_DNA"/>
</dbReference>
<dbReference type="InterPro" id="IPR050625">
    <property type="entry name" value="ParA/MinD_ATPase"/>
</dbReference>
<dbReference type="InterPro" id="IPR059050">
    <property type="entry name" value="Rv3660c_N"/>
</dbReference>
<accession>A0A895YIB5</accession>
<dbReference type="GO" id="GO:0016887">
    <property type="term" value="F:ATP hydrolysis activity"/>
    <property type="evidence" value="ECO:0007669"/>
    <property type="project" value="TreeGrafter"/>
</dbReference>
<dbReference type="RefSeq" id="WP_239676444.1">
    <property type="nucleotide sequence ID" value="NZ_CP070499.1"/>
</dbReference>
<dbReference type="PANTHER" id="PTHR43384:SF11">
    <property type="entry name" value="SEPTUM SITE DETERMINING PROTEIN"/>
    <property type="match status" value="1"/>
</dbReference>
<evidence type="ECO:0000259" key="2">
    <source>
        <dbReference type="Pfam" id="PF26563"/>
    </source>
</evidence>
<evidence type="ECO:0000259" key="1">
    <source>
        <dbReference type="Pfam" id="PF01656"/>
    </source>
</evidence>
<keyword evidence="4" id="KW-1185">Reference proteome</keyword>
<dbReference type="InterPro" id="IPR027417">
    <property type="entry name" value="P-loop_NTPase"/>
</dbReference>
<dbReference type="Proteomes" id="UP000662857">
    <property type="component" value="Chromosome"/>
</dbReference>
<evidence type="ECO:0000313" key="3">
    <source>
        <dbReference type="EMBL" id="QSB14316.1"/>
    </source>
</evidence>
<gene>
    <name evidence="3" type="ORF">JQS43_22910</name>
</gene>